<evidence type="ECO:0000256" key="1">
    <source>
        <dbReference type="SAM" id="MobiDB-lite"/>
    </source>
</evidence>
<dbReference type="RefSeq" id="WP_217782665.1">
    <property type="nucleotide sequence ID" value="NZ_JACCFO010000001.1"/>
</dbReference>
<gene>
    <name evidence="2" type="ORF">HNR12_003975</name>
</gene>
<dbReference type="EMBL" id="JACCFO010000001">
    <property type="protein sequence ID" value="NYI97698.1"/>
    <property type="molecule type" value="Genomic_DNA"/>
</dbReference>
<accession>A0A853BQK1</accession>
<reference evidence="2 3" key="1">
    <citation type="submission" date="2020-07" db="EMBL/GenBank/DDBJ databases">
        <title>Sequencing the genomes of 1000 actinobacteria strains.</title>
        <authorList>
            <person name="Klenk H.-P."/>
        </authorList>
    </citation>
    <scope>NUCLEOTIDE SEQUENCE [LARGE SCALE GENOMIC DNA]</scope>
    <source>
        <strain evidence="2 3">DSM 45927</strain>
    </source>
</reference>
<evidence type="ECO:0000313" key="3">
    <source>
        <dbReference type="Proteomes" id="UP000575985"/>
    </source>
</evidence>
<dbReference type="Proteomes" id="UP000575985">
    <property type="component" value="Unassembled WGS sequence"/>
</dbReference>
<dbReference type="PANTHER" id="PTHR48228">
    <property type="entry name" value="SUCCINYL-COA--D-CITRAMALATE COA-TRANSFERASE"/>
    <property type="match status" value="1"/>
</dbReference>
<dbReference type="GO" id="GO:0016740">
    <property type="term" value="F:transferase activity"/>
    <property type="evidence" value="ECO:0007669"/>
    <property type="project" value="UniProtKB-KW"/>
</dbReference>
<dbReference type="Pfam" id="PF02515">
    <property type="entry name" value="CoA_transf_3"/>
    <property type="match status" value="2"/>
</dbReference>
<protein>
    <submittedName>
        <fullName evidence="2">Crotonobetainyl-CoA:carnitine CoA-transferase CaiB-like acyl-CoA transferase</fullName>
    </submittedName>
</protein>
<dbReference type="SUPFAM" id="SSF89796">
    <property type="entry name" value="CoA-transferase family III (CaiB/BaiF)"/>
    <property type="match status" value="2"/>
</dbReference>
<feature type="region of interest" description="Disordered" evidence="1">
    <location>
        <begin position="168"/>
        <end position="187"/>
    </location>
</feature>
<keyword evidence="3" id="KW-1185">Reference proteome</keyword>
<dbReference type="PANTHER" id="PTHR48228:SF7">
    <property type="entry name" value="FATTY ACYL-COA TRANSFERASE RV3272-RELATED"/>
    <property type="match status" value="1"/>
</dbReference>
<dbReference type="AlphaFoldDB" id="A0A853BQK1"/>
<organism evidence="2 3">
    <name type="scientific">Streptomonospora nanhaiensis</name>
    <dbReference type="NCBI Taxonomy" id="1323731"/>
    <lineage>
        <taxon>Bacteria</taxon>
        <taxon>Bacillati</taxon>
        <taxon>Actinomycetota</taxon>
        <taxon>Actinomycetes</taxon>
        <taxon>Streptosporangiales</taxon>
        <taxon>Nocardiopsidaceae</taxon>
        <taxon>Streptomonospora</taxon>
    </lineage>
</organism>
<proteinExistence type="predicted"/>
<sequence>MTVSDVQGRDTGAAPLAGMAAAHRGDSAVGDVAARHLRLLGCADLAEHGGSSVPAAPAARLLLHDPGGRGVLAECVADWAGPIDVCVVDEATAQAACGIMHVHGRAQGAPAPLGVDYASAVTGVLAVQGLLAAALGRLRGTGPRGVATSVAQGALLSVGQYIAAATAPDDDPREAVSPGGPPFTSADGVRFEIETLYPEGWQRFWTALGADAPALARGWPPFQGRFGTATSPLPPHLHAVAAARLYRDVLAAAEAAGISAVRVRSDAPAPPERLDAHRPWRIAAADGLAALMAGTGPAAAWAGPGAPGAGGAPRPRAASHDRLPLTGLVVVESTRRVQGPLAGHLLRLLGAEVVRVEPPGGDPLRGVPPMSGDCSARFLALNRGKRVVEIDIRTAGGRRDLRELAAGADVFLHNWAPGKAAALRLDSADLHAVRPGLVYAYAGGWGEAPDAEGLLGTDFLVQAHSGLGALVRPEGEPPAPSLMTLTDVLGALTCVEGVLAGLLARLRTGSGQRVDTSLYDAALVLCRTALRGRGAQRRWRRPRRSPLEGPLATADGHLALSARARRDPAELLRALGAPPAAADLPAAVAAHCREHTTADLTAALTAAGLPAAEVGTDLAALAADPRFARALTSDGSVFVRSPWEFFG</sequence>
<name>A0A853BQK1_9ACTN</name>
<dbReference type="InterPro" id="IPR044855">
    <property type="entry name" value="CoA-Trfase_III_dom3_sf"/>
</dbReference>
<dbReference type="InterPro" id="IPR003673">
    <property type="entry name" value="CoA-Trfase_fam_III"/>
</dbReference>
<keyword evidence="2" id="KW-0808">Transferase</keyword>
<dbReference type="Gene3D" id="3.40.50.10540">
    <property type="entry name" value="Crotonobetainyl-coa:carnitine coa-transferase, domain 1"/>
    <property type="match status" value="2"/>
</dbReference>
<comment type="caution">
    <text evidence="2">The sequence shown here is derived from an EMBL/GenBank/DDBJ whole genome shotgun (WGS) entry which is preliminary data.</text>
</comment>
<dbReference type="Gene3D" id="3.30.1540.10">
    <property type="entry name" value="formyl-coa transferase, domain 3"/>
    <property type="match status" value="1"/>
</dbReference>
<evidence type="ECO:0000313" key="2">
    <source>
        <dbReference type="EMBL" id="NYI97698.1"/>
    </source>
</evidence>
<dbReference type="InterPro" id="IPR023606">
    <property type="entry name" value="CoA-Trfase_III_dom_1_sf"/>
</dbReference>
<dbReference type="InterPro" id="IPR050509">
    <property type="entry name" value="CoA-transferase_III"/>
</dbReference>